<sequence>MSRRPFPPRSATAGRPDKVAGRTGDTLPDPLPQARPAPGAAPGPRVTTGLVHAACEVSSTSYAPNAQLVRDKILEIGHGTGRTDAEGCPDAGPAGGRVRAVARSADTSRTPACCHCFGGLPDFTWERAGRAGHPAAAAGLAA</sequence>
<dbReference type="GO" id="GO:0004478">
    <property type="term" value="F:methionine adenosyltransferase activity"/>
    <property type="evidence" value="ECO:0007669"/>
    <property type="project" value="InterPro"/>
</dbReference>
<feature type="region of interest" description="Disordered" evidence="2">
    <location>
        <begin position="1"/>
        <end position="45"/>
    </location>
</feature>
<geneLocation type="plasmid" evidence="3 4">
    <name>unnamed2</name>
</geneLocation>
<evidence type="ECO:0000313" key="4">
    <source>
        <dbReference type="Proteomes" id="UP000516230"/>
    </source>
</evidence>
<dbReference type="GO" id="GO:0006556">
    <property type="term" value="P:S-adenosylmethionine biosynthetic process"/>
    <property type="evidence" value="ECO:0007669"/>
    <property type="project" value="InterPro"/>
</dbReference>
<name>A0A7H0I524_9ACTN</name>
<dbReference type="KEGG" id="sgj:IAG43_33660"/>
<dbReference type="InterPro" id="IPR022636">
    <property type="entry name" value="S-AdoMet_synthetase_sfam"/>
</dbReference>
<gene>
    <name evidence="3" type="ORF">IAG43_33660</name>
</gene>
<accession>A0A7H0I524</accession>
<keyword evidence="1" id="KW-0479">Metal-binding</keyword>
<dbReference type="RefSeq" id="WP_187744933.1">
    <property type="nucleotide sequence ID" value="NZ_CP060826.1"/>
</dbReference>
<proteinExistence type="predicted"/>
<dbReference type="Proteomes" id="UP000516230">
    <property type="component" value="Plasmid unnamed2"/>
</dbReference>
<keyword evidence="3" id="KW-0614">Plasmid</keyword>
<evidence type="ECO:0000313" key="3">
    <source>
        <dbReference type="EMBL" id="QNP67890.1"/>
    </source>
</evidence>
<evidence type="ECO:0000256" key="1">
    <source>
        <dbReference type="ARBA" id="ARBA00022723"/>
    </source>
</evidence>
<dbReference type="EMBL" id="CP060826">
    <property type="protein sequence ID" value="QNP67890.1"/>
    <property type="molecule type" value="Genomic_DNA"/>
</dbReference>
<evidence type="ECO:0000256" key="2">
    <source>
        <dbReference type="SAM" id="MobiDB-lite"/>
    </source>
</evidence>
<feature type="compositionally biased region" description="Pro residues" evidence="2">
    <location>
        <begin position="29"/>
        <end position="41"/>
    </location>
</feature>
<dbReference type="GO" id="GO:0046872">
    <property type="term" value="F:metal ion binding"/>
    <property type="evidence" value="ECO:0007669"/>
    <property type="project" value="UniProtKB-KW"/>
</dbReference>
<dbReference type="SUPFAM" id="SSF55973">
    <property type="entry name" value="S-adenosylmethionine synthetase"/>
    <property type="match status" value="1"/>
</dbReference>
<keyword evidence="4" id="KW-1185">Reference proteome</keyword>
<dbReference type="AlphaFoldDB" id="A0A7H0I524"/>
<organism evidence="3 4">
    <name type="scientific">Streptomyces genisteinicus</name>
    <dbReference type="NCBI Taxonomy" id="2768068"/>
    <lineage>
        <taxon>Bacteria</taxon>
        <taxon>Bacillati</taxon>
        <taxon>Actinomycetota</taxon>
        <taxon>Actinomycetes</taxon>
        <taxon>Kitasatosporales</taxon>
        <taxon>Streptomycetaceae</taxon>
        <taxon>Streptomyces</taxon>
    </lineage>
</organism>
<reference evidence="3 4" key="1">
    <citation type="submission" date="2020-08" db="EMBL/GenBank/DDBJ databases">
        <title>A novel species.</title>
        <authorList>
            <person name="Gao J."/>
        </authorList>
    </citation>
    <scope>NUCLEOTIDE SEQUENCE [LARGE SCALE GENOMIC DNA]</scope>
    <source>
        <strain evidence="3 4">CRPJ-33</strain>
        <plasmid evidence="3 4">unnamed2</plasmid>
    </source>
</reference>
<protein>
    <submittedName>
        <fullName evidence="3">Uncharacterized protein</fullName>
    </submittedName>
</protein>